<dbReference type="Proteomes" id="UP000190961">
    <property type="component" value="Unassembled WGS sequence"/>
</dbReference>
<protein>
    <submittedName>
        <fullName evidence="1">Putative esterase</fullName>
    </submittedName>
</protein>
<evidence type="ECO:0000313" key="2">
    <source>
        <dbReference type="Proteomes" id="UP000190961"/>
    </source>
</evidence>
<name>A0A1T5KBL0_9BACT</name>
<evidence type="ECO:0000313" key="1">
    <source>
        <dbReference type="EMBL" id="SKC61132.1"/>
    </source>
</evidence>
<dbReference type="InterPro" id="IPR050583">
    <property type="entry name" value="Mycobacterial_A85_antigen"/>
</dbReference>
<dbReference type="Gene3D" id="3.40.50.1820">
    <property type="entry name" value="alpha/beta hydrolase"/>
    <property type="match status" value="1"/>
</dbReference>
<dbReference type="PANTHER" id="PTHR48098">
    <property type="entry name" value="ENTEROCHELIN ESTERASE-RELATED"/>
    <property type="match status" value="1"/>
</dbReference>
<proteinExistence type="predicted"/>
<dbReference type="EMBL" id="FUZU01000001">
    <property type="protein sequence ID" value="SKC61132.1"/>
    <property type="molecule type" value="Genomic_DNA"/>
</dbReference>
<accession>A0A1T5KBL0</accession>
<dbReference type="InterPro" id="IPR029058">
    <property type="entry name" value="AB_hydrolase_fold"/>
</dbReference>
<gene>
    <name evidence="1" type="ORF">SAMN05660236_2012</name>
</gene>
<organism evidence="1 2">
    <name type="scientific">Ohtaekwangia koreensis</name>
    <dbReference type="NCBI Taxonomy" id="688867"/>
    <lineage>
        <taxon>Bacteria</taxon>
        <taxon>Pseudomonadati</taxon>
        <taxon>Bacteroidota</taxon>
        <taxon>Cytophagia</taxon>
        <taxon>Cytophagales</taxon>
        <taxon>Fulvivirgaceae</taxon>
        <taxon>Ohtaekwangia</taxon>
    </lineage>
</organism>
<keyword evidence="2" id="KW-1185">Reference proteome</keyword>
<dbReference type="Pfam" id="PF00756">
    <property type="entry name" value="Esterase"/>
    <property type="match status" value="1"/>
</dbReference>
<dbReference type="RefSeq" id="WP_079686509.1">
    <property type="nucleotide sequence ID" value="NZ_FUZU01000001.1"/>
</dbReference>
<dbReference type="OrthoDB" id="9803578at2"/>
<dbReference type="PANTHER" id="PTHR48098:SF3">
    <property type="entry name" value="IRON(III) ENTEROBACTIN ESTERASE"/>
    <property type="match status" value="1"/>
</dbReference>
<dbReference type="InterPro" id="IPR013783">
    <property type="entry name" value="Ig-like_fold"/>
</dbReference>
<reference evidence="1 2" key="1">
    <citation type="submission" date="2017-02" db="EMBL/GenBank/DDBJ databases">
        <authorList>
            <person name="Peterson S.W."/>
        </authorList>
    </citation>
    <scope>NUCLEOTIDE SEQUENCE [LARGE SCALE GENOMIC DNA]</scope>
    <source>
        <strain evidence="1 2">DSM 25262</strain>
    </source>
</reference>
<dbReference type="SUPFAM" id="SSF53474">
    <property type="entry name" value="alpha/beta-Hydrolases"/>
    <property type="match status" value="1"/>
</dbReference>
<dbReference type="SUPFAM" id="SSF81296">
    <property type="entry name" value="E set domains"/>
    <property type="match status" value="1"/>
</dbReference>
<dbReference type="InterPro" id="IPR014756">
    <property type="entry name" value="Ig_E-set"/>
</dbReference>
<dbReference type="InterPro" id="IPR000801">
    <property type="entry name" value="Esterase-like"/>
</dbReference>
<dbReference type="AlphaFoldDB" id="A0A1T5KBL0"/>
<dbReference type="STRING" id="688867.SAMN05660236_2012"/>
<sequence length="397" mass="45189">MTRYILSGFLIFLSGYCLGQDYTLFTKTILSFYTSPAEAEKQWTALAEAQQIPFTTGDSVAFLYRGEANTVAWMGDFNGWGYDKKFKNKGSRIPGTTLWLLKTSFPADARLDYKIVVNETNWLLDPVNPHQQWSGVGGGSPNSELRMPQWKPETITQFSEGIPHGKLTKDILINSEQLGYQATYSIYTPPGYTAANMVYPVLYVTDGYEYIHEQMGNMPAILDNLIHARKIKPVIVVFIDHREPVNRSNNRRMQELAMNERYRSFVTTELIPKVEKLYPISKDPKERAIMGTSMGGLTAAYFAFSKPELFGMAGIQSPAFWFKPEIYTLCDNPASPLVKIFLTTGTINDTQEGAEKMKTILNRNTCQYQFKEVHQGHSWGNWRDLTDDILIYFFPAN</sequence>
<dbReference type="Gene3D" id="2.60.40.10">
    <property type="entry name" value="Immunoglobulins"/>
    <property type="match status" value="1"/>
</dbReference>